<comment type="caution">
    <text evidence="2">The sequence shown here is derived from an EMBL/GenBank/DDBJ whole genome shotgun (WGS) entry which is preliminary data.</text>
</comment>
<protein>
    <recommendedName>
        <fullName evidence="4">BTB domain-containing protein</fullName>
    </recommendedName>
</protein>
<proteinExistence type="predicted"/>
<keyword evidence="3" id="KW-1185">Reference proteome</keyword>
<evidence type="ECO:0000256" key="1">
    <source>
        <dbReference type="SAM" id="MobiDB-lite"/>
    </source>
</evidence>
<gene>
    <name evidence="2" type="ORF">BJY01DRAFT_256182</name>
</gene>
<evidence type="ECO:0008006" key="4">
    <source>
        <dbReference type="Google" id="ProtNLM"/>
    </source>
</evidence>
<feature type="region of interest" description="Disordered" evidence="1">
    <location>
        <begin position="1"/>
        <end position="21"/>
    </location>
</feature>
<feature type="region of interest" description="Disordered" evidence="1">
    <location>
        <begin position="27"/>
        <end position="46"/>
    </location>
</feature>
<sequence>MTSSTRVRVPKENGNKANGPTITILVGTENKVPGGNPQPARSASPQSTPEPFALYIHWLYFGTLPVGSASSIAEYLALAQAYVFADKVLDGRLQDATIDVMIEQNKEFLNKDRGVAPAAPGDTICVREYSPGSPIRRLLVDMWATFAGPVWLIGSHLHKELMNDLATAWPNPPNVVLDPGRYHCHQHVMAPKRSSFHSTLVAGLKKRT</sequence>
<evidence type="ECO:0000313" key="2">
    <source>
        <dbReference type="EMBL" id="KAL2825702.1"/>
    </source>
</evidence>
<dbReference type="Proteomes" id="UP001610446">
    <property type="component" value="Unassembled WGS sequence"/>
</dbReference>
<reference evidence="2 3" key="1">
    <citation type="submission" date="2024-07" db="EMBL/GenBank/DDBJ databases">
        <title>Section-level genome sequencing and comparative genomics of Aspergillus sections Usti and Cavernicolus.</title>
        <authorList>
            <consortium name="Lawrence Berkeley National Laboratory"/>
            <person name="Nybo J.L."/>
            <person name="Vesth T.C."/>
            <person name="Theobald S."/>
            <person name="Frisvad J.C."/>
            <person name="Larsen T.O."/>
            <person name="Kjaerboelling I."/>
            <person name="Rothschild-Mancinelli K."/>
            <person name="Lyhne E.K."/>
            <person name="Kogle M.E."/>
            <person name="Barry K."/>
            <person name="Clum A."/>
            <person name="Na H."/>
            <person name="Ledsgaard L."/>
            <person name="Lin J."/>
            <person name="Lipzen A."/>
            <person name="Kuo A."/>
            <person name="Riley R."/>
            <person name="Mondo S."/>
            <person name="Labutti K."/>
            <person name="Haridas S."/>
            <person name="Pangalinan J."/>
            <person name="Salamov A.A."/>
            <person name="Simmons B.A."/>
            <person name="Magnuson J.K."/>
            <person name="Chen J."/>
            <person name="Drula E."/>
            <person name="Henrissat B."/>
            <person name="Wiebenga A."/>
            <person name="Lubbers R.J."/>
            <person name="Gomes A.C."/>
            <person name="Makela M.R."/>
            <person name="Stajich J."/>
            <person name="Grigoriev I.V."/>
            <person name="Mortensen U.H."/>
            <person name="De Vries R.P."/>
            <person name="Baker S.E."/>
            <person name="Andersen M.R."/>
        </authorList>
    </citation>
    <scope>NUCLEOTIDE SEQUENCE [LARGE SCALE GENOMIC DNA]</scope>
    <source>
        <strain evidence="2 3">CBS 123904</strain>
    </source>
</reference>
<name>A0ABR4IFL4_9EURO</name>
<accession>A0ABR4IFL4</accession>
<dbReference type="EMBL" id="JBFXLU010000475">
    <property type="protein sequence ID" value="KAL2825702.1"/>
    <property type="molecule type" value="Genomic_DNA"/>
</dbReference>
<evidence type="ECO:0000313" key="3">
    <source>
        <dbReference type="Proteomes" id="UP001610446"/>
    </source>
</evidence>
<organism evidence="2 3">
    <name type="scientific">Aspergillus pseudoustus</name>
    <dbReference type="NCBI Taxonomy" id="1810923"/>
    <lineage>
        <taxon>Eukaryota</taxon>
        <taxon>Fungi</taxon>
        <taxon>Dikarya</taxon>
        <taxon>Ascomycota</taxon>
        <taxon>Pezizomycotina</taxon>
        <taxon>Eurotiomycetes</taxon>
        <taxon>Eurotiomycetidae</taxon>
        <taxon>Eurotiales</taxon>
        <taxon>Aspergillaceae</taxon>
        <taxon>Aspergillus</taxon>
        <taxon>Aspergillus subgen. Nidulantes</taxon>
    </lineage>
</organism>